<dbReference type="EMBL" id="GG662452">
    <property type="protein sequence ID" value="EAR83308.2"/>
    <property type="molecule type" value="Genomic_DNA"/>
</dbReference>
<feature type="transmembrane region" description="Helical" evidence="1">
    <location>
        <begin position="7"/>
        <end position="30"/>
    </location>
</feature>
<dbReference type="Proteomes" id="UP000009168">
    <property type="component" value="Unassembled WGS sequence"/>
</dbReference>
<evidence type="ECO:0000313" key="2">
    <source>
        <dbReference type="EMBL" id="EAR83308.2"/>
    </source>
</evidence>
<accession>I7M5W0</accession>
<proteinExistence type="predicted"/>
<keyword evidence="1 2" id="KW-0812">Transmembrane</keyword>
<dbReference type="RefSeq" id="XP_001030971.2">
    <property type="nucleotide sequence ID" value="XM_001030971.2"/>
</dbReference>
<dbReference type="InParanoid" id="I7M5W0"/>
<gene>
    <name evidence="2" type="ORF">TTHERM_00947350</name>
</gene>
<dbReference type="Gene3D" id="3.30.450.20">
    <property type="entry name" value="PAS domain"/>
    <property type="match status" value="2"/>
</dbReference>
<keyword evidence="1" id="KW-0472">Membrane</keyword>
<organism evidence="2 3">
    <name type="scientific">Tetrahymena thermophila (strain SB210)</name>
    <dbReference type="NCBI Taxonomy" id="312017"/>
    <lineage>
        <taxon>Eukaryota</taxon>
        <taxon>Sar</taxon>
        <taxon>Alveolata</taxon>
        <taxon>Ciliophora</taxon>
        <taxon>Intramacronucleata</taxon>
        <taxon>Oligohymenophorea</taxon>
        <taxon>Hymenostomatida</taxon>
        <taxon>Tetrahymenina</taxon>
        <taxon>Tetrahymenidae</taxon>
        <taxon>Tetrahymena</taxon>
    </lineage>
</organism>
<dbReference type="AlphaFoldDB" id="I7M5W0"/>
<name>I7M5W0_TETTS</name>
<keyword evidence="1" id="KW-1133">Transmembrane helix</keyword>
<reference evidence="3" key="1">
    <citation type="journal article" date="2006" name="PLoS Biol.">
        <title>Macronuclear genome sequence of the ciliate Tetrahymena thermophila, a model eukaryote.</title>
        <authorList>
            <person name="Eisen J.A."/>
            <person name="Coyne R.S."/>
            <person name="Wu M."/>
            <person name="Wu D."/>
            <person name="Thiagarajan M."/>
            <person name="Wortman J.R."/>
            <person name="Badger J.H."/>
            <person name="Ren Q."/>
            <person name="Amedeo P."/>
            <person name="Jones K.M."/>
            <person name="Tallon L.J."/>
            <person name="Delcher A.L."/>
            <person name="Salzberg S.L."/>
            <person name="Silva J.C."/>
            <person name="Haas B.J."/>
            <person name="Majoros W.H."/>
            <person name="Farzad M."/>
            <person name="Carlton J.M."/>
            <person name="Smith R.K. Jr."/>
            <person name="Garg J."/>
            <person name="Pearlman R.E."/>
            <person name="Karrer K.M."/>
            <person name="Sun L."/>
            <person name="Manning G."/>
            <person name="Elde N.C."/>
            <person name="Turkewitz A.P."/>
            <person name="Asai D.J."/>
            <person name="Wilkes D.E."/>
            <person name="Wang Y."/>
            <person name="Cai H."/>
            <person name="Collins K."/>
            <person name="Stewart B.A."/>
            <person name="Lee S.R."/>
            <person name="Wilamowska K."/>
            <person name="Weinberg Z."/>
            <person name="Ruzzo W.L."/>
            <person name="Wloga D."/>
            <person name="Gaertig J."/>
            <person name="Frankel J."/>
            <person name="Tsao C.-C."/>
            <person name="Gorovsky M.A."/>
            <person name="Keeling P.J."/>
            <person name="Waller R.F."/>
            <person name="Patron N.J."/>
            <person name="Cherry J.M."/>
            <person name="Stover N.A."/>
            <person name="Krieger C.J."/>
            <person name="del Toro C."/>
            <person name="Ryder H.F."/>
            <person name="Williamson S.C."/>
            <person name="Barbeau R.A."/>
            <person name="Hamilton E.P."/>
            <person name="Orias E."/>
        </authorList>
    </citation>
    <scope>NUCLEOTIDE SEQUENCE [LARGE SCALE GENOMIC DNA]</scope>
    <source>
        <strain evidence="3">SB210</strain>
    </source>
</reference>
<evidence type="ECO:0000256" key="1">
    <source>
        <dbReference type="SAM" id="Phobius"/>
    </source>
</evidence>
<dbReference type="GeneID" id="7836757"/>
<evidence type="ECO:0000313" key="3">
    <source>
        <dbReference type="Proteomes" id="UP000009168"/>
    </source>
</evidence>
<dbReference type="KEGG" id="tet:TTHERM_00947350"/>
<keyword evidence="3" id="KW-1185">Reference proteome</keyword>
<protein>
    <submittedName>
        <fullName evidence="2">Transmembrane protein, putative</fullName>
    </submittedName>
</protein>
<sequence>MNIVLKLILSLSVPIIIGVSFNLSVFYYVLYQNVSQWEKQQTQQVIINENQKLHNLLYALKTTIEISFNTIEQDLIKFHNFYYKRMKNKVIARKQFQYIPCSYRYYAFNNCTQLMYQEFKKSNTYVQGYFHRTTFEFDEFSDDAKQRLKNIWDSYFLATSSYIARKKSLIAISQSFQAYNDSLFTTTPMLDMNLTAFQPYQTCIKNQTFLENYDPRCRGWYQSTVQQAGKYEVYQYKPYKDAFTNTITMSGTALLLDEKTNDFISIIGMDFTITNLIQSILASSDELDESQISSGYSLIFHDNNNTIFHHKYWKNTDDVEYSWQDLEYNSTTIYSIEEKNSFIQQVSNAKAHAEQFNYNIEKQINIDQFYIPFSKNNLSQQLQFSVSNKIFIVVVDFSQHYLKQNNYVCGESSERFKIYPTVLQNI</sequence>